<keyword evidence="3" id="KW-0378">Hydrolase</keyword>
<dbReference type="STRING" id="1754190.A0A1Y2D408"/>
<organism evidence="12 13">
    <name type="scientific">Neocallimastix californiae</name>
    <dbReference type="NCBI Taxonomy" id="1754190"/>
    <lineage>
        <taxon>Eukaryota</taxon>
        <taxon>Fungi</taxon>
        <taxon>Fungi incertae sedis</taxon>
        <taxon>Chytridiomycota</taxon>
        <taxon>Chytridiomycota incertae sedis</taxon>
        <taxon>Neocallimastigomycetes</taxon>
        <taxon>Neocallimastigales</taxon>
        <taxon>Neocallimastigaceae</taxon>
        <taxon>Neocallimastix</taxon>
    </lineage>
</organism>
<comment type="function">
    <text evidence="6">ppGpp hydrolyzing enzyme involved in starvation response.</text>
</comment>
<evidence type="ECO:0000256" key="9">
    <source>
        <dbReference type="ARBA" id="ARBA00041464"/>
    </source>
</evidence>
<protein>
    <recommendedName>
        <fullName evidence="8">Guanosine-3',5'-bis(diphosphate) 3'-pyrophosphohydrolase MESH1</fullName>
        <ecNumber evidence="5">3.1.7.2</ecNumber>
    </recommendedName>
    <alternativeName>
        <fullName evidence="9">Metazoan SpoT homolog 1</fullName>
    </alternativeName>
    <alternativeName>
        <fullName evidence="10">Penta-phosphate guanosine-3'-pyrophosphohydrolase</fullName>
    </alternativeName>
</protein>
<evidence type="ECO:0000313" key="12">
    <source>
        <dbReference type="EMBL" id="ORY54028.1"/>
    </source>
</evidence>
<comment type="caution">
    <text evidence="12">The sequence shown here is derived from an EMBL/GenBank/DDBJ whole genome shotgun (WGS) entry which is preliminary data.</text>
</comment>
<gene>
    <name evidence="12" type="ORF">LY90DRAFT_670250</name>
</gene>
<keyword evidence="2" id="KW-0479">Metal-binding</keyword>
<dbReference type="Gene3D" id="1.10.3210.10">
    <property type="entry name" value="Hypothetical protein af1432"/>
    <property type="match status" value="1"/>
</dbReference>
<dbReference type="PANTHER" id="PTHR46246:SF1">
    <property type="entry name" value="GUANOSINE-3',5'-BIS(DIPHOSPHATE) 3'-PYROPHOSPHOHYDROLASE MESH1"/>
    <property type="match status" value="1"/>
</dbReference>
<dbReference type="AlphaFoldDB" id="A0A1Y2D408"/>
<comment type="similarity">
    <text evidence="7">Belongs to the MESH1 family.</text>
</comment>
<dbReference type="InterPro" id="IPR052194">
    <property type="entry name" value="MESH1"/>
</dbReference>
<evidence type="ECO:0000256" key="1">
    <source>
        <dbReference type="ARBA" id="ARBA00001936"/>
    </source>
</evidence>
<dbReference type="InterPro" id="IPR003607">
    <property type="entry name" value="HD/PDEase_dom"/>
</dbReference>
<name>A0A1Y2D408_9FUNG</name>
<proteinExistence type="inferred from homology"/>
<dbReference type="EMBL" id="MCOG01000089">
    <property type="protein sequence ID" value="ORY54028.1"/>
    <property type="molecule type" value="Genomic_DNA"/>
</dbReference>
<evidence type="ECO:0000256" key="5">
    <source>
        <dbReference type="ARBA" id="ARBA00024387"/>
    </source>
</evidence>
<dbReference type="CDD" id="cd00077">
    <property type="entry name" value="HDc"/>
    <property type="match status" value="1"/>
</dbReference>
<dbReference type="EC" id="3.1.7.2" evidence="5"/>
<dbReference type="PANTHER" id="PTHR46246">
    <property type="entry name" value="GUANOSINE-3',5'-BIS(DIPHOSPHATE) 3'-PYROPHOSPHOHYDROLASE MESH1"/>
    <property type="match status" value="1"/>
</dbReference>
<evidence type="ECO:0000256" key="3">
    <source>
        <dbReference type="ARBA" id="ARBA00022801"/>
    </source>
</evidence>
<sequence>MSFLINCTETGATVMAGILKAMNFAALKHTFQVRKDAARTPYINHPIGVANILYFEGDIKDLITIQAAILHDTVEDTDTSFEEITETFGSEVTKVVKEVTDDKSLPYTERKRLQIVTAPHKSDRGKAIKMADKIYNLRDLQRSIPVGWPLERAQQYFSWAQKVTNGCKGVSPKLEKILDNLYNNGKLNFKGSIYPAIPKQNE</sequence>
<dbReference type="FunFam" id="1.10.3210.10:FF:000012">
    <property type="entry name" value="HD domain containing 3"/>
    <property type="match status" value="1"/>
</dbReference>
<evidence type="ECO:0000313" key="13">
    <source>
        <dbReference type="Proteomes" id="UP000193920"/>
    </source>
</evidence>
<comment type="catalytic activity">
    <reaction evidence="11">
        <text>guanosine 3',5'-bis(diphosphate) + H2O = GDP + diphosphate + H(+)</text>
        <dbReference type="Rhea" id="RHEA:14253"/>
        <dbReference type="ChEBI" id="CHEBI:15377"/>
        <dbReference type="ChEBI" id="CHEBI:15378"/>
        <dbReference type="ChEBI" id="CHEBI:33019"/>
        <dbReference type="ChEBI" id="CHEBI:58189"/>
        <dbReference type="ChEBI" id="CHEBI:77828"/>
        <dbReference type="EC" id="3.1.7.2"/>
    </reaction>
</comment>
<keyword evidence="13" id="KW-1185">Reference proteome</keyword>
<comment type="cofactor">
    <cofactor evidence="1">
        <name>Mn(2+)</name>
        <dbReference type="ChEBI" id="CHEBI:29035"/>
    </cofactor>
</comment>
<evidence type="ECO:0000256" key="4">
    <source>
        <dbReference type="ARBA" id="ARBA00023211"/>
    </source>
</evidence>
<reference evidence="12 13" key="1">
    <citation type="submission" date="2016-08" db="EMBL/GenBank/DDBJ databases">
        <title>A Parts List for Fungal Cellulosomes Revealed by Comparative Genomics.</title>
        <authorList>
            <consortium name="DOE Joint Genome Institute"/>
            <person name="Haitjema C.H."/>
            <person name="Gilmore S.P."/>
            <person name="Henske J.K."/>
            <person name="Solomon K.V."/>
            <person name="De Groot R."/>
            <person name="Kuo A."/>
            <person name="Mondo S.J."/>
            <person name="Salamov A.A."/>
            <person name="Labutti K."/>
            <person name="Zhao Z."/>
            <person name="Chiniquy J."/>
            <person name="Barry K."/>
            <person name="Brewer H.M."/>
            <person name="Purvine S.O."/>
            <person name="Wright A.T."/>
            <person name="Boxma B."/>
            <person name="Van Alen T."/>
            <person name="Hackstein J.H."/>
            <person name="Baker S.E."/>
            <person name="Grigoriev I.V."/>
            <person name="O'Malley M.A."/>
        </authorList>
    </citation>
    <scope>NUCLEOTIDE SEQUENCE [LARGE SCALE GENOMIC DNA]</scope>
    <source>
        <strain evidence="12 13">G1</strain>
    </source>
</reference>
<evidence type="ECO:0000256" key="8">
    <source>
        <dbReference type="ARBA" id="ARBA00040793"/>
    </source>
</evidence>
<dbReference type="GO" id="GO:0046872">
    <property type="term" value="F:metal ion binding"/>
    <property type="evidence" value="ECO:0007669"/>
    <property type="project" value="UniProtKB-KW"/>
</dbReference>
<evidence type="ECO:0000256" key="7">
    <source>
        <dbReference type="ARBA" id="ARBA00038354"/>
    </source>
</evidence>
<evidence type="ECO:0000256" key="2">
    <source>
        <dbReference type="ARBA" id="ARBA00022723"/>
    </source>
</evidence>
<evidence type="ECO:0000256" key="10">
    <source>
        <dbReference type="ARBA" id="ARBA00041770"/>
    </source>
</evidence>
<keyword evidence="4" id="KW-0464">Manganese</keyword>
<dbReference type="GO" id="GO:0008893">
    <property type="term" value="F:guanosine-3',5'-bis(diphosphate) 3'-diphosphatase activity"/>
    <property type="evidence" value="ECO:0007669"/>
    <property type="project" value="UniProtKB-EC"/>
</dbReference>
<dbReference type="OrthoDB" id="430679at2759"/>
<dbReference type="Pfam" id="PF13328">
    <property type="entry name" value="HD_4"/>
    <property type="match status" value="1"/>
</dbReference>
<dbReference type="SUPFAM" id="SSF109604">
    <property type="entry name" value="HD-domain/PDEase-like"/>
    <property type="match status" value="1"/>
</dbReference>
<accession>A0A1Y2D408</accession>
<evidence type="ECO:0000256" key="11">
    <source>
        <dbReference type="ARBA" id="ARBA00047968"/>
    </source>
</evidence>
<evidence type="ECO:0000256" key="6">
    <source>
        <dbReference type="ARBA" id="ARBA00037781"/>
    </source>
</evidence>
<dbReference type="Proteomes" id="UP000193920">
    <property type="component" value="Unassembled WGS sequence"/>
</dbReference>